<comment type="caution">
    <text evidence="5">The sequence shown here is derived from an EMBL/GenBank/DDBJ whole genome shotgun (WGS) entry which is preliminary data.</text>
</comment>
<dbReference type="EMBL" id="LMZQ01000003">
    <property type="protein sequence ID" value="KRT17234.1"/>
    <property type="molecule type" value="Genomic_DNA"/>
</dbReference>
<sequence length="267" mass="30687">MSNQEKRPKILYSCYAQKSSEGEQFIPNHSVGLVIAGTSEIFIGGEKFVFSDGDFRFFRRNQLARYTKYPPAGGEFKSISINIDQDILHSISNEYDLHMQKPNQDIKGLALEANGLLKNYIDSIWPYLDGNNAFNQALIDLKVKEAVMILLQTNPVLKDVLFDFSEPGKIDLEAYMNANYKFNVDINRFAYLTGRSLATFKRDFEKIFNLSPNRWLQKKRLDDAYYLLTEKGWKSSDVYLEVGFKDLSHFSFAFKKAYGMAPSRIGI</sequence>
<name>A0A0T5VTS7_9SPHI</name>
<dbReference type="AlphaFoldDB" id="A0A0T5VTS7"/>
<dbReference type="STRING" id="687842.ASU31_06070"/>
<keyword evidence="3" id="KW-0804">Transcription</keyword>
<feature type="domain" description="HTH araC/xylS-type" evidence="4">
    <location>
        <begin position="170"/>
        <end position="267"/>
    </location>
</feature>
<dbReference type="InterPro" id="IPR009057">
    <property type="entry name" value="Homeodomain-like_sf"/>
</dbReference>
<dbReference type="SUPFAM" id="SSF46689">
    <property type="entry name" value="Homeodomain-like"/>
    <property type="match status" value="1"/>
</dbReference>
<protein>
    <submittedName>
        <fullName evidence="5">AraC family transcriptional regulator</fullName>
    </submittedName>
</protein>
<evidence type="ECO:0000313" key="6">
    <source>
        <dbReference type="Proteomes" id="UP000051950"/>
    </source>
</evidence>
<dbReference type="OrthoDB" id="4480133at2"/>
<gene>
    <name evidence="5" type="ORF">ASU31_06070</name>
</gene>
<reference evidence="5 6" key="1">
    <citation type="submission" date="2015-11" db="EMBL/GenBank/DDBJ databases">
        <title>Sequence of Pedobacter ginsenosidimutans.</title>
        <authorList>
            <person name="Carson E."/>
            <person name="Keyser V."/>
            <person name="Newman J."/>
            <person name="Miller J."/>
        </authorList>
    </citation>
    <scope>NUCLEOTIDE SEQUENCE [LARGE SCALE GENOMIC DNA]</scope>
    <source>
        <strain evidence="5 6">KACC 14530</strain>
    </source>
</reference>
<evidence type="ECO:0000256" key="2">
    <source>
        <dbReference type="ARBA" id="ARBA00023125"/>
    </source>
</evidence>
<keyword evidence="6" id="KW-1185">Reference proteome</keyword>
<dbReference type="Pfam" id="PF22200">
    <property type="entry name" value="ExsA_N"/>
    <property type="match status" value="1"/>
</dbReference>
<accession>A0A0T5VTS7</accession>
<dbReference type="SMART" id="SM00342">
    <property type="entry name" value="HTH_ARAC"/>
    <property type="match status" value="1"/>
</dbReference>
<dbReference type="PANTHER" id="PTHR43280:SF2">
    <property type="entry name" value="HTH-TYPE TRANSCRIPTIONAL REGULATOR EXSA"/>
    <property type="match status" value="1"/>
</dbReference>
<keyword evidence="1" id="KW-0805">Transcription regulation</keyword>
<dbReference type="Proteomes" id="UP000051950">
    <property type="component" value="Unassembled WGS sequence"/>
</dbReference>
<dbReference type="GO" id="GO:0043565">
    <property type="term" value="F:sequence-specific DNA binding"/>
    <property type="evidence" value="ECO:0007669"/>
    <property type="project" value="InterPro"/>
</dbReference>
<dbReference type="InterPro" id="IPR054015">
    <property type="entry name" value="ExsA-like_N"/>
</dbReference>
<evidence type="ECO:0000256" key="1">
    <source>
        <dbReference type="ARBA" id="ARBA00023015"/>
    </source>
</evidence>
<dbReference type="InterPro" id="IPR018060">
    <property type="entry name" value="HTH_AraC"/>
</dbReference>
<dbReference type="Pfam" id="PF12833">
    <property type="entry name" value="HTH_18"/>
    <property type="match status" value="1"/>
</dbReference>
<evidence type="ECO:0000256" key="3">
    <source>
        <dbReference type="ARBA" id="ARBA00023163"/>
    </source>
</evidence>
<dbReference type="PROSITE" id="PS01124">
    <property type="entry name" value="HTH_ARAC_FAMILY_2"/>
    <property type="match status" value="1"/>
</dbReference>
<keyword evidence="2" id="KW-0238">DNA-binding</keyword>
<dbReference type="RefSeq" id="WP_057931469.1">
    <property type="nucleotide sequence ID" value="NZ_LMZQ01000003.1"/>
</dbReference>
<evidence type="ECO:0000313" key="5">
    <source>
        <dbReference type="EMBL" id="KRT17234.1"/>
    </source>
</evidence>
<evidence type="ECO:0000259" key="4">
    <source>
        <dbReference type="PROSITE" id="PS01124"/>
    </source>
</evidence>
<dbReference type="GO" id="GO:0003700">
    <property type="term" value="F:DNA-binding transcription factor activity"/>
    <property type="evidence" value="ECO:0007669"/>
    <property type="project" value="InterPro"/>
</dbReference>
<organism evidence="5 6">
    <name type="scientific">Pedobacter ginsenosidimutans</name>
    <dbReference type="NCBI Taxonomy" id="687842"/>
    <lineage>
        <taxon>Bacteria</taxon>
        <taxon>Pseudomonadati</taxon>
        <taxon>Bacteroidota</taxon>
        <taxon>Sphingobacteriia</taxon>
        <taxon>Sphingobacteriales</taxon>
        <taxon>Sphingobacteriaceae</taxon>
        <taxon>Pedobacter</taxon>
    </lineage>
</organism>
<proteinExistence type="predicted"/>
<dbReference type="PANTHER" id="PTHR43280">
    <property type="entry name" value="ARAC-FAMILY TRANSCRIPTIONAL REGULATOR"/>
    <property type="match status" value="1"/>
</dbReference>
<dbReference type="Gene3D" id="1.10.10.60">
    <property type="entry name" value="Homeodomain-like"/>
    <property type="match status" value="1"/>
</dbReference>